<accession>A0ABQ0L6H5</accession>
<keyword evidence="6" id="KW-1185">Reference proteome</keyword>
<dbReference type="SUPFAM" id="SSF53474">
    <property type="entry name" value="alpha/beta-Hydrolases"/>
    <property type="match status" value="1"/>
</dbReference>
<dbReference type="EMBL" id="DF842602">
    <property type="protein sequence ID" value="GAT46602.1"/>
    <property type="molecule type" value="Genomic_DNA"/>
</dbReference>
<keyword evidence="2 3" id="KW-0378">Hydrolase</keyword>
<evidence type="ECO:0000256" key="2">
    <source>
        <dbReference type="ARBA" id="ARBA00022801"/>
    </source>
</evidence>
<name>A0ABQ0L6H5_MYCCL</name>
<reference evidence="5" key="1">
    <citation type="submission" date="2014-09" db="EMBL/GenBank/DDBJ databases">
        <title>Genome sequence of the luminous mushroom Mycena chlorophos for searching fungal bioluminescence genes.</title>
        <authorList>
            <person name="Tanaka Y."/>
            <person name="Kasuga D."/>
            <person name="Oba Y."/>
            <person name="Hase S."/>
            <person name="Sato K."/>
            <person name="Oba Y."/>
            <person name="Sakakibara Y."/>
        </authorList>
    </citation>
    <scope>NUCLEOTIDE SEQUENCE</scope>
</reference>
<sequence>MGTSVPKKTPPMKSILAVLGATSIALAAPAAAPLVDLGDAKYQGFVDEHNITNFLGIRYAAAPTGKLLVLNSHSPNSLLIGDLRWRAPVAPATVSDIQLANCQPARCSATANPILARRHNYESEDCLFLNVYSASLTPTKLLPTIVWIHGGGYALGSASDYNGTELVLESNKNAVVVILQYRLGLFGFLAGNEVHEDGAANAGLLDQEFALRWVNKNIEKFGGDPHHVIIWGESAGAGSVIQHMLANSGNTEPQLFRAAITSSTYIPPQYLYDHSVPQALFDEVAERAGCPNSTALACLRGIDAGILQNINNAMTLSSYFGTFTFIPVVDGTFIVENPIAQLSRGQVNGEAYYAVTNTNEGIIFVDGSDVSNATAYSRDILPTLSVQRDVEIAQLYASFGSPVQQAQAIMKELVFVCPSFYALAAFPGKSYKAQFAIPPALHGDDVSYYLPSFDAFGTPTPRFNNTDFIDAFVGGFLSFAVNGNPNDKLTATIAPTWPVWSNAAAEELVFNETEKALPEPAIEVQQVDAGLLERCEFWKQMRIAMSL</sequence>
<evidence type="ECO:0000256" key="3">
    <source>
        <dbReference type="RuleBase" id="RU361235"/>
    </source>
</evidence>
<dbReference type="Gene3D" id="3.40.50.1820">
    <property type="entry name" value="alpha/beta hydrolase"/>
    <property type="match status" value="1"/>
</dbReference>
<dbReference type="Pfam" id="PF00135">
    <property type="entry name" value="COesterase"/>
    <property type="match status" value="1"/>
</dbReference>
<evidence type="ECO:0000259" key="4">
    <source>
        <dbReference type="Pfam" id="PF00135"/>
    </source>
</evidence>
<dbReference type="PANTHER" id="PTHR11559">
    <property type="entry name" value="CARBOXYLESTERASE"/>
    <property type="match status" value="1"/>
</dbReference>
<keyword evidence="3" id="KW-0732">Signal</keyword>
<feature type="signal peptide" evidence="3">
    <location>
        <begin position="1"/>
        <end position="27"/>
    </location>
</feature>
<gene>
    <name evidence="5" type="ORF">MCHLO_04110</name>
</gene>
<comment type="similarity">
    <text evidence="1 3">Belongs to the type-B carboxylesterase/lipase family.</text>
</comment>
<dbReference type="EC" id="3.1.1.-" evidence="3"/>
<dbReference type="InterPro" id="IPR019826">
    <property type="entry name" value="Carboxylesterase_B_AS"/>
</dbReference>
<protein>
    <recommendedName>
        <fullName evidence="3">Carboxylic ester hydrolase</fullName>
        <ecNumber evidence="3">3.1.1.-</ecNumber>
    </recommendedName>
</protein>
<dbReference type="InterPro" id="IPR002018">
    <property type="entry name" value="CarbesteraseB"/>
</dbReference>
<dbReference type="PROSITE" id="PS00122">
    <property type="entry name" value="CARBOXYLESTERASE_B_1"/>
    <property type="match status" value="1"/>
</dbReference>
<organism evidence="5 6">
    <name type="scientific">Mycena chlorophos</name>
    <name type="common">Agaric fungus</name>
    <name type="synonym">Agaricus chlorophos</name>
    <dbReference type="NCBI Taxonomy" id="658473"/>
    <lineage>
        <taxon>Eukaryota</taxon>
        <taxon>Fungi</taxon>
        <taxon>Dikarya</taxon>
        <taxon>Basidiomycota</taxon>
        <taxon>Agaricomycotina</taxon>
        <taxon>Agaricomycetes</taxon>
        <taxon>Agaricomycetidae</taxon>
        <taxon>Agaricales</taxon>
        <taxon>Marasmiineae</taxon>
        <taxon>Mycenaceae</taxon>
        <taxon>Mycena</taxon>
    </lineage>
</organism>
<evidence type="ECO:0000256" key="1">
    <source>
        <dbReference type="ARBA" id="ARBA00005964"/>
    </source>
</evidence>
<dbReference type="Proteomes" id="UP000815677">
    <property type="component" value="Unassembled WGS sequence"/>
</dbReference>
<dbReference type="InterPro" id="IPR050309">
    <property type="entry name" value="Type-B_Carboxylest/Lipase"/>
</dbReference>
<feature type="domain" description="Carboxylesterase type B" evidence="4">
    <location>
        <begin position="48"/>
        <end position="515"/>
    </location>
</feature>
<feature type="chain" id="PRO_5044968133" description="Carboxylic ester hydrolase" evidence="3">
    <location>
        <begin position="28"/>
        <end position="547"/>
    </location>
</feature>
<evidence type="ECO:0000313" key="6">
    <source>
        <dbReference type="Proteomes" id="UP000815677"/>
    </source>
</evidence>
<proteinExistence type="inferred from homology"/>
<evidence type="ECO:0000313" key="5">
    <source>
        <dbReference type="EMBL" id="GAT46602.1"/>
    </source>
</evidence>
<dbReference type="InterPro" id="IPR029058">
    <property type="entry name" value="AB_hydrolase_fold"/>
</dbReference>